<evidence type="ECO:0000256" key="4">
    <source>
        <dbReference type="ARBA" id="ARBA00022974"/>
    </source>
</evidence>
<dbReference type="InterPro" id="IPR030479">
    <property type="entry name" value="Syndecan_CS"/>
</dbReference>
<dbReference type="InterPro" id="IPR027789">
    <property type="entry name" value="Syndecan/Neurexin_dom"/>
</dbReference>
<comment type="subcellular location">
    <subcellularLocation>
        <location evidence="1 9">Membrane</location>
        <topology evidence="1 9">Single-pass type I membrane protein</topology>
    </subcellularLocation>
</comment>
<dbReference type="PROSITE" id="PS00964">
    <property type="entry name" value="SYNDECAN"/>
    <property type="match status" value="1"/>
</dbReference>
<comment type="caution">
    <text evidence="12">The sequence shown here is derived from an EMBL/GenBank/DDBJ whole genome shotgun (WGS) entry which is preliminary data.</text>
</comment>
<keyword evidence="13" id="KW-1185">Reference proteome</keyword>
<organism evidence="12 13">
    <name type="scientific">Brachionus plicatilis</name>
    <name type="common">Marine rotifer</name>
    <name type="synonym">Brachionus muelleri</name>
    <dbReference type="NCBI Taxonomy" id="10195"/>
    <lineage>
        <taxon>Eukaryota</taxon>
        <taxon>Metazoa</taxon>
        <taxon>Spiralia</taxon>
        <taxon>Gnathifera</taxon>
        <taxon>Rotifera</taxon>
        <taxon>Eurotatoria</taxon>
        <taxon>Monogononta</taxon>
        <taxon>Pseudotrocha</taxon>
        <taxon>Ploima</taxon>
        <taxon>Brachionidae</taxon>
        <taxon>Brachionus</taxon>
    </lineage>
</organism>
<feature type="transmembrane region" description="Helical" evidence="10">
    <location>
        <begin position="158"/>
        <end position="182"/>
    </location>
</feature>
<dbReference type="GO" id="GO:0009986">
    <property type="term" value="C:cell surface"/>
    <property type="evidence" value="ECO:0007669"/>
    <property type="project" value="TreeGrafter"/>
</dbReference>
<dbReference type="AlphaFoldDB" id="A0A3M7T659"/>
<comment type="similarity">
    <text evidence="2 9">Belongs to the syndecan proteoglycan family.</text>
</comment>
<evidence type="ECO:0000259" key="11">
    <source>
        <dbReference type="SMART" id="SM00294"/>
    </source>
</evidence>
<keyword evidence="5 10" id="KW-1133">Transmembrane helix</keyword>
<evidence type="ECO:0000256" key="9">
    <source>
        <dbReference type="RuleBase" id="RU000649"/>
    </source>
</evidence>
<dbReference type="InterPro" id="IPR003585">
    <property type="entry name" value="Neurexin-like"/>
</dbReference>
<dbReference type="OrthoDB" id="10044468at2759"/>
<reference evidence="12 13" key="1">
    <citation type="journal article" date="2018" name="Sci. Rep.">
        <title>Genomic signatures of local adaptation to the degree of environmental predictability in rotifers.</title>
        <authorList>
            <person name="Franch-Gras L."/>
            <person name="Hahn C."/>
            <person name="Garcia-Roger E.M."/>
            <person name="Carmona M.J."/>
            <person name="Serra M."/>
            <person name="Gomez A."/>
        </authorList>
    </citation>
    <scope>NUCLEOTIDE SEQUENCE [LARGE SCALE GENOMIC DNA]</scope>
    <source>
        <strain evidence="12">HYR1</strain>
    </source>
</reference>
<evidence type="ECO:0000256" key="10">
    <source>
        <dbReference type="SAM" id="Phobius"/>
    </source>
</evidence>
<keyword evidence="6 10" id="KW-0472">Membrane</keyword>
<dbReference type="STRING" id="10195.A0A3M7T659"/>
<evidence type="ECO:0000256" key="3">
    <source>
        <dbReference type="ARBA" id="ARBA00022692"/>
    </source>
</evidence>
<evidence type="ECO:0000256" key="7">
    <source>
        <dbReference type="ARBA" id="ARBA00023180"/>
    </source>
</evidence>
<dbReference type="PANTHER" id="PTHR10915">
    <property type="entry name" value="SYNDECAN"/>
    <property type="match status" value="1"/>
</dbReference>
<feature type="transmembrane region" description="Helical" evidence="10">
    <location>
        <begin position="12"/>
        <end position="32"/>
    </location>
</feature>
<dbReference type="PANTHER" id="PTHR10915:SF1">
    <property type="entry name" value="SYNDECAN"/>
    <property type="match status" value="1"/>
</dbReference>
<keyword evidence="3 9" id="KW-0812">Transmembrane</keyword>
<dbReference type="Pfam" id="PF01034">
    <property type="entry name" value="Syndecan"/>
    <property type="match status" value="1"/>
</dbReference>
<evidence type="ECO:0000256" key="1">
    <source>
        <dbReference type="ARBA" id="ARBA00004479"/>
    </source>
</evidence>
<evidence type="ECO:0000256" key="8">
    <source>
        <dbReference type="ARBA" id="ARBA00023207"/>
    </source>
</evidence>
<sequence>MNIAGVDRRRNAQVLLIVLGFMAISVICQQPVAQDEDNHMNWQDDESSGYYAYYDDLFYKDYQPNQDYKPNSLFDNQIVNNNLISEKKIEPNKAEYDPQSYEYNYDNFDSEFYEIDNKVSQDSFDTVDKVESVEEPSKPQAYESSRSKLLKIIIKPGILAGIVGGAIIGVLTAILLIMFIVYRMKKKDEGSYALEETKKPLNAYDYRNCPTKEFYA</sequence>
<name>A0A3M7T659_BRAPC</name>
<keyword evidence="8 9" id="KW-0357">Heparan sulfate</keyword>
<keyword evidence="7 9" id="KW-0325">Glycoprotein</keyword>
<accession>A0A3M7T659</accession>
<keyword evidence="4 9" id="KW-0654">Proteoglycan</keyword>
<evidence type="ECO:0000256" key="6">
    <source>
        <dbReference type="ARBA" id="ARBA00023136"/>
    </source>
</evidence>
<protein>
    <recommendedName>
        <fullName evidence="9">Syndecan</fullName>
    </recommendedName>
</protein>
<proteinExistence type="inferred from homology"/>
<dbReference type="Proteomes" id="UP000276133">
    <property type="component" value="Unassembled WGS sequence"/>
</dbReference>
<evidence type="ECO:0000256" key="2">
    <source>
        <dbReference type="ARBA" id="ARBA00005343"/>
    </source>
</evidence>
<dbReference type="GO" id="GO:0016020">
    <property type="term" value="C:membrane"/>
    <property type="evidence" value="ECO:0007669"/>
    <property type="project" value="UniProtKB-SubCell"/>
</dbReference>
<gene>
    <name evidence="12" type="ORF">BpHYR1_005051</name>
</gene>
<dbReference type="GO" id="GO:0016477">
    <property type="term" value="P:cell migration"/>
    <property type="evidence" value="ECO:0007669"/>
    <property type="project" value="TreeGrafter"/>
</dbReference>
<dbReference type="SMART" id="SM00294">
    <property type="entry name" value="4.1m"/>
    <property type="match status" value="1"/>
</dbReference>
<evidence type="ECO:0000313" key="13">
    <source>
        <dbReference type="Proteomes" id="UP000276133"/>
    </source>
</evidence>
<dbReference type="InterPro" id="IPR001050">
    <property type="entry name" value="Syndecan"/>
</dbReference>
<dbReference type="EMBL" id="REGN01000212">
    <property type="protein sequence ID" value="RNA43553.1"/>
    <property type="molecule type" value="Genomic_DNA"/>
</dbReference>
<feature type="domain" description="Neurexin/syndecan/glycophorin C" evidence="11">
    <location>
        <begin position="181"/>
        <end position="199"/>
    </location>
</feature>
<comment type="function">
    <text evidence="9">Cell surface proteoglycan.</text>
</comment>
<evidence type="ECO:0000313" key="12">
    <source>
        <dbReference type="EMBL" id="RNA43553.1"/>
    </source>
</evidence>
<evidence type="ECO:0000256" key="5">
    <source>
        <dbReference type="ARBA" id="ARBA00022989"/>
    </source>
</evidence>